<feature type="region of interest" description="Disordered" evidence="1">
    <location>
        <begin position="52"/>
        <end position="75"/>
    </location>
</feature>
<evidence type="ECO:0000313" key="3">
    <source>
        <dbReference type="Proteomes" id="UP000886595"/>
    </source>
</evidence>
<evidence type="ECO:0000256" key="1">
    <source>
        <dbReference type="SAM" id="MobiDB-lite"/>
    </source>
</evidence>
<organism evidence="2 3">
    <name type="scientific">Brassica carinata</name>
    <name type="common">Ethiopian mustard</name>
    <name type="synonym">Abyssinian cabbage</name>
    <dbReference type="NCBI Taxonomy" id="52824"/>
    <lineage>
        <taxon>Eukaryota</taxon>
        <taxon>Viridiplantae</taxon>
        <taxon>Streptophyta</taxon>
        <taxon>Embryophyta</taxon>
        <taxon>Tracheophyta</taxon>
        <taxon>Spermatophyta</taxon>
        <taxon>Magnoliopsida</taxon>
        <taxon>eudicotyledons</taxon>
        <taxon>Gunneridae</taxon>
        <taxon>Pentapetalae</taxon>
        <taxon>rosids</taxon>
        <taxon>malvids</taxon>
        <taxon>Brassicales</taxon>
        <taxon>Brassicaceae</taxon>
        <taxon>Brassiceae</taxon>
        <taxon>Brassica</taxon>
    </lineage>
</organism>
<evidence type="ECO:0000313" key="2">
    <source>
        <dbReference type="EMBL" id="KAG2307919.1"/>
    </source>
</evidence>
<dbReference type="Proteomes" id="UP000886595">
    <property type="component" value="Unassembled WGS sequence"/>
</dbReference>
<dbReference type="AlphaFoldDB" id="A0A8X7VAX0"/>
<gene>
    <name evidence="2" type="ORF">Bca52824_027667</name>
</gene>
<keyword evidence="3" id="KW-1185">Reference proteome</keyword>
<protein>
    <submittedName>
        <fullName evidence="2">Uncharacterized protein</fullName>
    </submittedName>
</protein>
<comment type="caution">
    <text evidence="2">The sequence shown here is derived from an EMBL/GenBank/DDBJ whole genome shotgun (WGS) entry which is preliminary data.</text>
</comment>
<dbReference type="EMBL" id="JAAMPC010000006">
    <property type="protein sequence ID" value="KAG2307919.1"/>
    <property type="molecule type" value="Genomic_DNA"/>
</dbReference>
<name>A0A8X7VAX0_BRACI</name>
<sequence length="92" mass="10445">MYDGSCGDQEYNVQAHTWNSCQETVCETPMQQISSIQREIYMNDIDILDQEEGKGKKYHKRSSHPPAECINARGESNGAIKPKLACLDSERH</sequence>
<reference evidence="2 3" key="1">
    <citation type="submission" date="2020-02" db="EMBL/GenBank/DDBJ databases">
        <authorList>
            <person name="Ma Q."/>
            <person name="Huang Y."/>
            <person name="Song X."/>
            <person name="Pei D."/>
        </authorList>
    </citation>
    <scope>NUCLEOTIDE SEQUENCE [LARGE SCALE GENOMIC DNA]</scope>
    <source>
        <strain evidence="2">Sxm20200214</strain>
        <tissue evidence="2">Leaf</tissue>
    </source>
</reference>
<accession>A0A8X7VAX0</accession>
<proteinExistence type="predicted"/>